<sequence length="695" mass="73376">MDATLGLSLSQLRGLPRRLSEEEAELSAQLAALAAKEHRAFLRANACARRLAAAAAATDAGTCAALAPACERLKAALSSASASSVPATQADSPASAAHEPSPLGKAHGELPSSAAPDHAHLPVAARPGVSSRPRQALLRANFDQLLDLVAIPPLFDAFVRQQAFEDALDLASFVHRLTLRHPHVAIIKLISAKVAASTKLMLAQLVAILRSNAKLPMCIRVIGYLRRMELYPESELRFVFLQQKDAHLRSLLDTVSDPDPAEFLKRYIEISRESFFDIITQYKAIFADSSSNTSSIFSSSISSSSSTTSVAGSTLFYAATANLATSAILSSYVCETITQFTDILTTKLALINDTQALHSLLTQTMYYGMSLGRVGVDFRTTVSDIFISNIVRVYTIQITDGISAVQSYLANTPINTITIYVKPTTTTATTAMTPAANTATATATVMAPPAILQSYPPLAHTLNVFYAAFNSLRNVAAAPTHARIHVATTHALLKFTNAFADIGSQFEASADASANSIKGSPGNNPGSDNSVTAQTTRYREFCEAARVFVDVGVCAVLDAEARLFGLSNSGGGRQDNEVQLQVAAILEKYVVVVRRDRSVLPVSGFAAAASNRTIRPADESRSAGAIEVATLSADAVIDSNVVSSAIISGGDGDEGGSIVDKKEQEGDGSGGKNVGAEVEVVQPNADVTAAENEKN</sequence>
<dbReference type="Proteomes" id="UP001211907">
    <property type="component" value="Unassembled WGS sequence"/>
</dbReference>
<feature type="region of interest" description="Disordered" evidence="9">
    <location>
        <begin position="648"/>
        <end position="695"/>
    </location>
</feature>
<keyword evidence="5" id="KW-0653">Protein transport</keyword>
<keyword evidence="11" id="KW-1185">Reference proteome</keyword>
<evidence type="ECO:0000313" key="11">
    <source>
        <dbReference type="Proteomes" id="UP001211907"/>
    </source>
</evidence>
<dbReference type="InterPro" id="IPR007255">
    <property type="entry name" value="COG8"/>
</dbReference>
<accession>A0AAD5XBT7</accession>
<evidence type="ECO:0000256" key="7">
    <source>
        <dbReference type="ARBA" id="ARBA00023136"/>
    </source>
</evidence>
<dbReference type="PANTHER" id="PTHR21311">
    <property type="entry name" value="CONSERVED OLIGOMERIC GOLGI COMPLEX COMPONENT 8"/>
    <property type="match status" value="1"/>
</dbReference>
<feature type="region of interest" description="Disordered" evidence="9">
    <location>
        <begin position="86"/>
        <end position="119"/>
    </location>
</feature>
<evidence type="ECO:0000256" key="3">
    <source>
        <dbReference type="ARBA" id="ARBA00020983"/>
    </source>
</evidence>
<dbReference type="GO" id="GO:0000139">
    <property type="term" value="C:Golgi membrane"/>
    <property type="evidence" value="ECO:0007669"/>
    <property type="project" value="UniProtKB-SubCell"/>
</dbReference>
<gene>
    <name evidence="10" type="primary">COG8</name>
    <name evidence="10" type="ORF">HK100_006255</name>
</gene>
<organism evidence="10 11">
    <name type="scientific">Physocladia obscura</name>
    <dbReference type="NCBI Taxonomy" id="109957"/>
    <lineage>
        <taxon>Eukaryota</taxon>
        <taxon>Fungi</taxon>
        <taxon>Fungi incertae sedis</taxon>
        <taxon>Chytridiomycota</taxon>
        <taxon>Chytridiomycota incertae sedis</taxon>
        <taxon>Chytridiomycetes</taxon>
        <taxon>Chytridiales</taxon>
        <taxon>Chytriomycetaceae</taxon>
        <taxon>Physocladia</taxon>
    </lineage>
</organism>
<protein>
    <recommendedName>
        <fullName evidence="3">Conserved oligomeric Golgi complex subunit 8</fullName>
    </recommendedName>
    <alternativeName>
        <fullName evidence="8">Component of oligomeric Golgi complex 8</fullName>
    </alternativeName>
</protein>
<dbReference type="InterPro" id="IPR016159">
    <property type="entry name" value="Cullin_repeat-like_dom_sf"/>
</dbReference>
<evidence type="ECO:0000256" key="4">
    <source>
        <dbReference type="ARBA" id="ARBA00022448"/>
    </source>
</evidence>
<evidence type="ECO:0000256" key="6">
    <source>
        <dbReference type="ARBA" id="ARBA00023034"/>
    </source>
</evidence>
<reference evidence="10" key="1">
    <citation type="submission" date="2020-05" db="EMBL/GenBank/DDBJ databases">
        <title>Phylogenomic resolution of chytrid fungi.</title>
        <authorList>
            <person name="Stajich J.E."/>
            <person name="Amses K."/>
            <person name="Simmons R."/>
            <person name="Seto K."/>
            <person name="Myers J."/>
            <person name="Bonds A."/>
            <person name="Quandt C.A."/>
            <person name="Barry K."/>
            <person name="Liu P."/>
            <person name="Grigoriev I."/>
            <person name="Longcore J.E."/>
            <person name="James T.Y."/>
        </authorList>
    </citation>
    <scope>NUCLEOTIDE SEQUENCE</scope>
    <source>
        <strain evidence="10">JEL0513</strain>
    </source>
</reference>
<evidence type="ECO:0000313" key="10">
    <source>
        <dbReference type="EMBL" id="KAJ3094156.1"/>
    </source>
</evidence>
<dbReference type="GO" id="GO:0015031">
    <property type="term" value="P:protein transport"/>
    <property type="evidence" value="ECO:0007669"/>
    <property type="project" value="UniProtKB-KW"/>
</dbReference>
<dbReference type="Pfam" id="PF04124">
    <property type="entry name" value="Dor1"/>
    <property type="match status" value="1"/>
</dbReference>
<keyword evidence="4" id="KW-0813">Transport</keyword>
<comment type="similarity">
    <text evidence="2">Belongs to the COG8 family.</text>
</comment>
<evidence type="ECO:0000256" key="9">
    <source>
        <dbReference type="SAM" id="MobiDB-lite"/>
    </source>
</evidence>
<dbReference type="PANTHER" id="PTHR21311:SF0">
    <property type="entry name" value="CONSERVED OLIGOMERIC GOLGI COMPLEX SUBUNIT 8"/>
    <property type="match status" value="1"/>
</dbReference>
<comment type="caution">
    <text evidence="10">The sequence shown here is derived from an EMBL/GenBank/DDBJ whole genome shotgun (WGS) entry which is preliminary data.</text>
</comment>
<comment type="subcellular location">
    <subcellularLocation>
        <location evidence="1">Golgi apparatus membrane</location>
        <topology evidence="1">Peripheral membrane protein</topology>
    </subcellularLocation>
</comment>
<evidence type="ECO:0000256" key="2">
    <source>
        <dbReference type="ARBA" id="ARBA00006419"/>
    </source>
</evidence>
<dbReference type="SUPFAM" id="SSF74788">
    <property type="entry name" value="Cullin repeat-like"/>
    <property type="match status" value="1"/>
</dbReference>
<keyword evidence="7" id="KW-0472">Membrane</keyword>
<dbReference type="AlphaFoldDB" id="A0AAD5XBT7"/>
<evidence type="ECO:0000256" key="1">
    <source>
        <dbReference type="ARBA" id="ARBA00004395"/>
    </source>
</evidence>
<proteinExistence type="inferred from homology"/>
<dbReference type="GO" id="GO:0006891">
    <property type="term" value="P:intra-Golgi vesicle-mediated transport"/>
    <property type="evidence" value="ECO:0007669"/>
    <property type="project" value="TreeGrafter"/>
</dbReference>
<evidence type="ECO:0000256" key="8">
    <source>
        <dbReference type="ARBA" id="ARBA00031347"/>
    </source>
</evidence>
<dbReference type="EMBL" id="JADGJH010002905">
    <property type="protein sequence ID" value="KAJ3094156.1"/>
    <property type="molecule type" value="Genomic_DNA"/>
</dbReference>
<keyword evidence="6" id="KW-0333">Golgi apparatus</keyword>
<name>A0AAD5XBT7_9FUNG</name>
<dbReference type="GO" id="GO:0017119">
    <property type="term" value="C:Golgi transport complex"/>
    <property type="evidence" value="ECO:0007669"/>
    <property type="project" value="InterPro"/>
</dbReference>
<evidence type="ECO:0000256" key="5">
    <source>
        <dbReference type="ARBA" id="ARBA00022927"/>
    </source>
</evidence>